<feature type="transmembrane region" description="Helical" evidence="2">
    <location>
        <begin position="40"/>
        <end position="59"/>
    </location>
</feature>
<evidence type="ECO:0000256" key="1">
    <source>
        <dbReference type="SAM" id="MobiDB-lite"/>
    </source>
</evidence>
<organism evidence="3 4">
    <name type="scientific">Pinctada imbricata</name>
    <name type="common">Atlantic pearl-oyster</name>
    <name type="synonym">Pinctada martensii</name>
    <dbReference type="NCBI Taxonomy" id="66713"/>
    <lineage>
        <taxon>Eukaryota</taxon>
        <taxon>Metazoa</taxon>
        <taxon>Spiralia</taxon>
        <taxon>Lophotrochozoa</taxon>
        <taxon>Mollusca</taxon>
        <taxon>Bivalvia</taxon>
        <taxon>Autobranchia</taxon>
        <taxon>Pteriomorphia</taxon>
        <taxon>Pterioida</taxon>
        <taxon>Pterioidea</taxon>
        <taxon>Pteriidae</taxon>
        <taxon>Pinctada</taxon>
    </lineage>
</organism>
<comment type="caution">
    <text evidence="3">The sequence shown here is derived from an EMBL/GenBank/DDBJ whole genome shotgun (WGS) entry which is preliminary data.</text>
</comment>
<accession>A0AA88XTB3</accession>
<sequence length="307" mass="36007">MKEKEIDKDTVVAYHDYIQRKIRAELNSVCLGPAQFYGRLALGIFLFGLASGIVGILLVTLRHRHVYLVSWDDQFLGPFFIILFLLCTMCAVYLVLYAKRKANKYRRELVFRPIGDYGVAVVHKSRLTYEQTAKETLKSGTAPHRPDKPKPYSGRPRGPAGYRGPPPGYDPRPGGPPGRYPDDRKRYGPPDDRRRPPDDRRRHPDDRGRYDDRRRYGPPDDRYRRPPPDDRYGDPGERRRPPPDDRYMMERDEKRRMYEEDRRRRYEEQERRQEKPIPPPGYPLRPPDQGRPGINLKGVEEGDESSF</sequence>
<reference evidence="3" key="1">
    <citation type="submission" date="2019-08" db="EMBL/GenBank/DDBJ databases">
        <title>The improved chromosome-level genome for the pearl oyster Pinctada fucata martensii using PacBio sequencing and Hi-C.</title>
        <authorList>
            <person name="Zheng Z."/>
        </authorList>
    </citation>
    <scope>NUCLEOTIDE SEQUENCE</scope>
    <source>
        <strain evidence="3">ZZ-2019</strain>
        <tissue evidence="3">Adductor muscle</tissue>
    </source>
</reference>
<keyword evidence="4" id="KW-1185">Reference proteome</keyword>
<feature type="compositionally biased region" description="Low complexity" evidence="1">
    <location>
        <begin position="154"/>
        <end position="163"/>
    </location>
</feature>
<gene>
    <name evidence="3" type="ORF">FSP39_008840</name>
</gene>
<evidence type="ECO:0000256" key="2">
    <source>
        <dbReference type="SAM" id="Phobius"/>
    </source>
</evidence>
<keyword evidence="2" id="KW-1133">Transmembrane helix</keyword>
<evidence type="ECO:0000313" key="4">
    <source>
        <dbReference type="Proteomes" id="UP001186944"/>
    </source>
</evidence>
<evidence type="ECO:0000313" key="3">
    <source>
        <dbReference type="EMBL" id="KAK3090052.1"/>
    </source>
</evidence>
<dbReference type="AlphaFoldDB" id="A0AA88XTB3"/>
<dbReference type="EMBL" id="VSWD01000010">
    <property type="protein sequence ID" value="KAK3090052.1"/>
    <property type="molecule type" value="Genomic_DNA"/>
</dbReference>
<proteinExistence type="predicted"/>
<feature type="region of interest" description="Disordered" evidence="1">
    <location>
        <begin position="135"/>
        <end position="307"/>
    </location>
</feature>
<keyword evidence="2" id="KW-0472">Membrane</keyword>
<feature type="transmembrane region" description="Helical" evidence="2">
    <location>
        <begin position="79"/>
        <end position="98"/>
    </location>
</feature>
<dbReference type="Proteomes" id="UP001186944">
    <property type="component" value="Unassembled WGS sequence"/>
</dbReference>
<name>A0AA88XTB3_PINIB</name>
<feature type="compositionally biased region" description="Pro residues" evidence="1">
    <location>
        <begin position="276"/>
        <end position="286"/>
    </location>
</feature>
<feature type="compositionally biased region" description="Pro residues" evidence="1">
    <location>
        <begin position="164"/>
        <end position="179"/>
    </location>
</feature>
<protein>
    <submittedName>
        <fullName evidence="3">Uncharacterized protein</fullName>
    </submittedName>
</protein>
<keyword evidence="2" id="KW-0812">Transmembrane</keyword>
<feature type="compositionally biased region" description="Basic and acidic residues" evidence="1">
    <location>
        <begin position="180"/>
        <end position="275"/>
    </location>
</feature>